<keyword evidence="2" id="KW-0543">Viral nucleoprotein</keyword>
<reference evidence="2" key="1">
    <citation type="journal article" date="2019" name="PLoS Pathog.">
        <title>Re-assessing the diversity of negative strand RNA viruses in insects.</title>
        <authorList>
            <person name="Kafer S."/>
            <person name="Paraskevopoulou S."/>
            <person name="Zirkel F."/>
            <person name="Wieseke N."/>
            <person name="Donath A."/>
            <person name="Petersen M."/>
            <person name="Jones T.C."/>
            <person name="Liu S."/>
            <person name="Zhou X."/>
            <person name="Middendorf M."/>
            <person name="Junglen S."/>
            <person name="Misof B."/>
            <person name="Drosten C."/>
        </authorList>
    </citation>
    <scope>NUCLEOTIDE SEQUENCE</scope>
    <source>
        <strain evidence="2">OKIAV175</strain>
    </source>
</reference>
<proteinExistence type="predicted"/>
<sequence length="541" mass="61690">MSMQSTSNPGTNPQAMDVQAVPKEKPRRVIVDYQNPNQEIIDSKKPQVPQDKPKKSKVMRFIATTHLLIIRKFYTEPDYMDLDIGNQIHNISFTSYTILRQRYNSTGGTLENRIATTDFKITDGQERTVPKDVILKLMLENANNNGIPFGKYGQDDPENWYGIANPIYNFLSGFALRKKELRLGHGLMPIEKRDNQEKSVQIAQYGVYGVHHVLCEGISFPPEKRASMPQTVGPITALLCYIKSDRRYSKKWADAVKRAFAHFPDIDGVIQMLKEKEPSEIRNLITLMADLALIATTRQANRMFPPPAAFAYIFGTKDFKIGNDVYNVTSLYEVFNFSGQGAFLFYKIFMSLKWRMRLMDGTDTIAKQICYHAMFGTFKEDFGILSQITNVANWLTREEMGSVFKSTNTKGIKMDFIPVQQLYYSKLAQANQSGLLTNTQAQICSQPVFSGYTKRKFDEAFFEYYESNTSKSSGGRSIQTMIANYMSMKEELKKNLEKNNRVLNMGTTSWYDIGNTNLKDIAVPIEGLVFSTSGRFFLGRK</sequence>
<feature type="region of interest" description="Disordered" evidence="1">
    <location>
        <begin position="1"/>
        <end position="54"/>
    </location>
</feature>
<feature type="compositionally biased region" description="Polar residues" evidence="1">
    <location>
        <begin position="1"/>
        <end position="14"/>
    </location>
</feature>
<dbReference type="GO" id="GO:0019013">
    <property type="term" value="C:viral nucleocapsid"/>
    <property type="evidence" value="ECO:0007669"/>
    <property type="project" value="UniProtKB-KW"/>
</dbReference>
<accession>A0A7T0M3K9</accession>
<dbReference type="SUPFAM" id="SSF161003">
    <property type="entry name" value="flu NP-like"/>
    <property type="match status" value="1"/>
</dbReference>
<organism evidence="2">
    <name type="scientific">Hymenopteran orthomyxo-related virus OKIAV175</name>
    <dbReference type="NCBI Taxonomy" id="2792559"/>
    <lineage>
        <taxon>Viruses</taxon>
        <taxon>Riboviria</taxon>
        <taxon>Orthornavirae</taxon>
        <taxon>Negarnaviricota</taxon>
        <taxon>Polyploviricotina</taxon>
        <taxon>Insthoviricetes</taxon>
        <taxon>Articulavirales</taxon>
        <taxon>Orthomyxoviridae</taxon>
    </lineage>
</organism>
<name>A0A7T0M3K9_9ORTO</name>
<dbReference type="EMBL" id="MW288206">
    <property type="protein sequence ID" value="QPL15348.1"/>
    <property type="molecule type" value="Viral_cRNA"/>
</dbReference>
<keyword evidence="2" id="KW-0946">Virion</keyword>
<protein>
    <submittedName>
        <fullName evidence="2">Nucleoprotein</fullName>
    </submittedName>
</protein>
<evidence type="ECO:0000313" key="2">
    <source>
        <dbReference type="EMBL" id="QPL15348.1"/>
    </source>
</evidence>
<evidence type="ECO:0000256" key="1">
    <source>
        <dbReference type="SAM" id="MobiDB-lite"/>
    </source>
</evidence>